<reference evidence="3 4" key="1">
    <citation type="submission" date="2011-04" db="EMBL/GenBank/DDBJ databases">
        <authorList>
            <person name="Muzny D."/>
            <person name="Qin X."/>
            <person name="Deng J."/>
            <person name="Jiang H."/>
            <person name="Liu Y."/>
            <person name="Qu J."/>
            <person name="Song X.-Z."/>
            <person name="Zhang L."/>
            <person name="Thornton R."/>
            <person name="Coyle M."/>
            <person name="Francisco L."/>
            <person name="Jackson L."/>
            <person name="Javaid M."/>
            <person name="Korchina V."/>
            <person name="Kovar C."/>
            <person name="Mata R."/>
            <person name="Mathew T."/>
            <person name="Ngo R."/>
            <person name="Nguyen L."/>
            <person name="Nguyen N."/>
            <person name="Okwuonu G."/>
            <person name="Ongeri F."/>
            <person name="Pham C."/>
            <person name="Simmons D."/>
            <person name="Wilczek-Boney K."/>
            <person name="Hale W."/>
            <person name="Jakkamsetti A."/>
            <person name="Pham P."/>
            <person name="Ruth R."/>
            <person name="San Lucas F."/>
            <person name="Warren J."/>
            <person name="Zhang J."/>
            <person name="Zhao Z."/>
            <person name="Zhou C."/>
            <person name="Zhu D."/>
            <person name="Lee S."/>
            <person name="Bess C."/>
            <person name="Blankenburg K."/>
            <person name="Forbes L."/>
            <person name="Fu Q."/>
            <person name="Gubbala S."/>
            <person name="Hirani K."/>
            <person name="Jayaseelan J.C."/>
            <person name="Lara F."/>
            <person name="Munidasa M."/>
            <person name="Palculict T."/>
            <person name="Patil S."/>
            <person name="Pu L.-L."/>
            <person name="Saada N."/>
            <person name="Tang L."/>
            <person name="Weissenberger G."/>
            <person name="Zhu Y."/>
            <person name="Hemphill L."/>
            <person name="Shang Y."/>
            <person name="Youmans B."/>
            <person name="Ayvaz T."/>
            <person name="Ross M."/>
            <person name="Santibanez J."/>
            <person name="Aqrawi P."/>
            <person name="Gross S."/>
            <person name="Joshi V."/>
            <person name="Fowler G."/>
            <person name="Nazareth L."/>
            <person name="Reid J."/>
            <person name="Worley K."/>
            <person name="Petrosino J."/>
            <person name="Highlander S."/>
            <person name="Gibbs R."/>
        </authorList>
    </citation>
    <scope>NUCLEOTIDE SEQUENCE [LARGE SCALE GENOMIC DNA]</scope>
    <source>
        <strain evidence="3 4">DSM 3688</strain>
    </source>
</reference>
<dbReference type="eggNOG" id="ENOG5033PIC">
    <property type="taxonomic scope" value="Bacteria"/>
</dbReference>
<dbReference type="Proteomes" id="UP000010862">
    <property type="component" value="Chromosome 1"/>
</dbReference>
<dbReference type="AlphaFoldDB" id="F9D1R5"/>
<gene>
    <name evidence="2" type="ordered locus">Prede_0933</name>
    <name evidence="3" type="ORF">HMPREF9136_0793</name>
</gene>
<keyword evidence="1" id="KW-1133">Transmembrane helix</keyword>
<name>F9D1R5_PREDD</name>
<evidence type="ECO:0000256" key="1">
    <source>
        <dbReference type="SAM" id="Phobius"/>
    </source>
</evidence>
<dbReference type="KEGG" id="pdt:Prede_0933"/>
<evidence type="ECO:0008006" key="6">
    <source>
        <dbReference type="Google" id="ProtNLM"/>
    </source>
</evidence>
<keyword evidence="1" id="KW-0812">Transmembrane</keyword>
<protein>
    <recommendedName>
        <fullName evidence="6">Fimbrillin family protein</fullName>
    </recommendedName>
</protein>
<dbReference type="RefSeq" id="WP_005844600.1">
    <property type="nucleotide sequence ID" value="NC_019960.1"/>
</dbReference>
<evidence type="ECO:0000313" key="5">
    <source>
        <dbReference type="Proteomes" id="UP000010862"/>
    </source>
</evidence>
<organism evidence="3 4">
    <name type="scientific">Prevotella dentalis (strain ATCC 49559 / DSM 3688 / JCM 13448 / NCTC 12043 / ES 2772)</name>
    <name type="common">Mitsuokella dentalis</name>
    <dbReference type="NCBI Taxonomy" id="908937"/>
    <lineage>
        <taxon>Bacteria</taxon>
        <taxon>Pseudomonadati</taxon>
        <taxon>Bacteroidota</taxon>
        <taxon>Bacteroidia</taxon>
        <taxon>Bacteroidales</taxon>
        <taxon>Prevotellaceae</taxon>
        <taxon>Prevotella</taxon>
    </lineage>
</organism>
<reference evidence="2" key="3">
    <citation type="submission" date="2012-02" db="EMBL/GenBank/DDBJ databases">
        <title>Complete sequence of chromosome 1 of Prevotella dentalis DSM 3688.</title>
        <authorList>
            <consortium name="US DOE Joint Genome Institute (JGI-PGF)"/>
            <person name="Lucas S."/>
            <person name="Copeland A."/>
            <person name="Lapidus A."/>
            <person name="Glavina del Rio T."/>
            <person name="Dalin E."/>
            <person name="Tice H."/>
            <person name="Bruce D."/>
            <person name="Goodwin L."/>
            <person name="Pitluck S."/>
            <person name="Peters L."/>
            <person name="Mikhailova N."/>
            <person name="Chertkov O."/>
            <person name="Kyrpides N."/>
            <person name="Mavromatis K."/>
            <person name="Ivanova N."/>
            <person name="Brettin T."/>
            <person name="Detter J.C."/>
            <person name="Han C."/>
            <person name="Larimer F."/>
            <person name="Land M."/>
            <person name="Hauser L."/>
            <person name="Markowitz V."/>
            <person name="Cheng J.-F."/>
            <person name="Hugenholtz P."/>
            <person name="Woyke T."/>
            <person name="Wu D."/>
            <person name="Gronow S."/>
            <person name="Wellnitz S."/>
            <person name="Brambilla E."/>
            <person name="Klenk H.-P."/>
            <person name="Eisen J.A."/>
        </authorList>
    </citation>
    <scope>NUCLEOTIDE SEQUENCE [LARGE SCALE GENOMIC DNA]</scope>
    <source>
        <strain evidence="2">DSM 3688</strain>
    </source>
</reference>
<accession>F9D1R5</accession>
<dbReference type="Proteomes" id="UP000007820">
    <property type="component" value="Unassembled WGS sequence"/>
</dbReference>
<feature type="transmembrane region" description="Helical" evidence="1">
    <location>
        <begin position="12"/>
        <end position="33"/>
    </location>
</feature>
<dbReference type="HOGENOM" id="CLU_015155_0_0_10"/>
<keyword evidence="5" id="KW-1185">Reference proteome</keyword>
<keyword evidence="1" id="KW-0472">Membrane</keyword>
<dbReference type="EMBL" id="CP003368">
    <property type="protein sequence ID" value="AGB28275.1"/>
    <property type="molecule type" value="Genomic_DNA"/>
</dbReference>
<reference evidence="5" key="2">
    <citation type="submission" date="2012-02" db="EMBL/GenBank/DDBJ databases">
        <title>Complete sequence of chromosome 1 of Prevotella dentalis DSM 3688.</title>
        <authorList>
            <person name="Lucas S."/>
            <person name="Copeland A."/>
            <person name="Lapidus A."/>
            <person name="Glavina del Rio T."/>
            <person name="Dalin E."/>
            <person name="Tice H."/>
            <person name="Bruce D."/>
            <person name="Goodwin L."/>
            <person name="Pitluck S."/>
            <person name="Peters L."/>
            <person name="Mikhailova N."/>
            <person name="Chertkov O."/>
            <person name="Kyrpides N."/>
            <person name="Mavromatis K."/>
            <person name="Ivanova N."/>
            <person name="Brettin T."/>
            <person name="Detter J.C."/>
            <person name="Han C."/>
            <person name="Larimer F."/>
            <person name="Land M."/>
            <person name="Hauser L."/>
            <person name="Markowitz V."/>
            <person name="Cheng J.-F."/>
            <person name="Hugenholtz P."/>
            <person name="Woyke T."/>
            <person name="Wu D."/>
            <person name="Gronow S."/>
            <person name="Wellnitz S."/>
            <person name="Brambilla E."/>
            <person name="Klenk H.-P."/>
            <person name="Eisen J.A."/>
        </authorList>
    </citation>
    <scope>NUCLEOTIDE SEQUENCE [LARGE SCALE GENOMIC DNA]</scope>
    <source>
        <strain evidence="5">ATCC 49559 / DSM 3688 / JCM 13448 / NCTC 12043 / ES 2772</strain>
    </source>
</reference>
<evidence type="ECO:0000313" key="4">
    <source>
        <dbReference type="Proteomes" id="UP000007820"/>
    </source>
</evidence>
<evidence type="ECO:0000313" key="2">
    <source>
        <dbReference type="EMBL" id="AGB28275.1"/>
    </source>
</evidence>
<proteinExistence type="predicted"/>
<dbReference type="EMBL" id="AFPW01000010">
    <property type="protein sequence ID" value="EGQ16107.1"/>
    <property type="molecule type" value="Genomic_DNA"/>
</dbReference>
<evidence type="ECO:0000313" key="3">
    <source>
        <dbReference type="EMBL" id="EGQ16107.1"/>
    </source>
</evidence>
<sequence length="937" mass="101291">MIRFKEYLERRARRAAFMSVCLAGLAGFGGLFLGSCANEDLGKDGGEEGDRNASVAFNVSEAQDDAQAAAKAMPGVPVTRAAFSEQLGMMNLTPADLTTQKLAVQGAAGTDLCLIETTTPGVNPMRQDNRTMTARTAATTGKEDTEAATRANITTMTTLGHFASYGYRGTTAAGISAAPSWFYHEKTNPDGTLVSPRFWSWQIPFGRFYAVSPWVESGYAKLQFSPATHAGTPYVDFEVEPDVKNQKDLMTACSGVVQYATQFVPPTTNLKFRHALTAVRFKVGQNLSYSKTITKVEIIGAMSKGRYTLSTDETGTGAAWSDLSTPQTFTLGGDGTVNVSTTAAVNQIILGNNGDNFTFYMIPQPLSGVQIKIYFNNSSTPAITANLSGTWKPGTTKTYALSQNTSTWDYQLTVTSPAAVGYDVTTTGDYTVKSYREDPVTHIQQPVKWKVVSYQESTDGGQTWGAETTVKPAWLTSLSMTEGNGGTSAESGFGTLTTNITDLLAKRNKALKNATALGSSGTPYDLSTKGGTIQRSTANCYVISAPGHYRIPLVYGNAIKNGTTNVHAVQTSNTGSHILKHFKNHNNQNITEPWITESNGGANSPNGAKIVWADESGLVTNLAVSGSGTNAFVKFKVPASAIKNGNAVIAVTKAGVVVWSWHLWFAPQSVLQTTACTNFQKKVYNIPNETLGWKYTVWKATTYSAPRIVKVKVEQTVANGGVKQEGIITITQNNGGVRQGYSTLYQFGRKDAFPGTDAISEGSFNKNGGNNMSIQNGIRHPEIFYTEGSSWINYYSYNNLWSMDNTGYGHNDNPVVKTIYDPCPAGFHMPAGYAFTGFTTTGNNSENQSEFNVYGNWDYGWNFNNKITSPNATVYFPASGYRGHDGTLHSVGNFGDYWLAVPGDTRRGCDLYFGLNKIGPRGFDGRSWGFSVRPVAK</sequence>
<dbReference type="PATRIC" id="fig|908937.9.peg.975"/>
<dbReference type="OrthoDB" id="1164152at2"/>